<evidence type="ECO:0000259" key="1">
    <source>
        <dbReference type="Pfam" id="PF01656"/>
    </source>
</evidence>
<dbReference type="RefSeq" id="WP_153439109.1">
    <property type="nucleotide sequence ID" value="NZ_WIWF01000176.1"/>
</dbReference>
<dbReference type="CDD" id="cd02042">
    <property type="entry name" value="ParAB_family"/>
    <property type="match status" value="1"/>
</dbReference>
<evidence type="ECO:0000313" key="3">
    <source>
        <dbReference type="Proteomes" id="UP000447574"/>
    </source>
</evidence>
<proteinExistence type="predicted"/>
<dbReference type="AlphaFoldDB" id="A0A7X1WZJ4"/>
<name>A0A7X1WZJ4_9PSED</name>
<dbReference type="InterPro" id="IPR002586">
    <property type="entry name" value="CobQ/CobB/MinD/ParA_Nub-bd_dom"/>
</dbReference>
<dbReference type="Pfam" id="PF01656">
    <property type="entry name" value="CbiA"/>
    <property type="match status" value="1"/>
</dbReference>
<dbReference type="PANTHER" id="PTHR13696">
    <property type="entry name" value="P-LOOP CONTAINING NUCLEOSIDE TRIPHOSPHATE HYDROLASE"/>
    <property type="match status" value="1"/>
</dbReference>
<sequence length="214" mass="23483">MIIAIANSKGGVGKSTIAVQGSAERARRGRDVLLINGDRQHSSELAMLARAEARVEPAIACVRYSEGPELRAQLKHQRTKYDDVFIDVGGRDSSAMRAALSMADVVVVPFAPGSFDVWALEEMNELLQEALSTRDPFPIYALLNLADPKKESADNLEALSALDDYPVYERLPFVMVRRKQFANASGQGLSVNEFKPKVAKASEELDLLMAVFDK</sequence>
<feature type="domain" description="CobQ/CobB/MinD/ParA nucleotide binding" evidence="1">
    <location>
        <begin position="3"/>
        <end position="189"/>
    </location>
</feature>
<comment type="caution">
    <text evidence="2">The sequence shown here is derived from an EMBL/GenBank/DDBJ whole genome shotgun (WGS) entry which is preliminary data.</text>
</comment>
<organism evidence="2 3">
    <name type="scientific">Pseudomonas helleri</name>
    <dbReference type="NCBI Taxonomy" id="1608996"/>
    <lineage>
        <taxon>Bacteria</taxon>
        <taxon>Pseudomonadati</taxon>
        <taxon>Pseudomonadota</taxon>
        <taxon>Gammaproteobacteria</taxon>
        <taxon>Pseudomonadales</taxon>
        <taxon>Pseudomonadaceae</taxon>
        <taxon>Pseudomonas</taxon>
    </lineage>
</organism>
<gene>
    <name evidence="2" type="ORF">GHO37_25795</name>
</gene>
<dbReference type="PIRSF" id="PIRSF009320">
    <property type="entry name" value="Nuc_binding_HP_1000"/>
    <property type="match status" value="1"/>
</dbReference>
<dbReference type="Gene3D" id="3.40.50.300">
    <property type="entry name" value="P-loop containing nucleotide triphosphate hydrolases"/>
    <property type="match status" value="1"/>
</dbReference>
<dbReference type="SUPFAM" id="SSF52540">
    <property type="entry name" value="P-loop containing nucleoside triphosphate hydrolases"/>
    <property type="match status" value="1"/>
</dbReference>
<dbReference type="InterPro" id="IPR027417">
    <property type="entry name" value="P-loop_NTPase"/>
</dbReference>
<evidence type="ECO:0000313" key="2">
    <source>
        <dbReference type="EMBL" id="MQT77671.1"/>
    </source>
</evidence>
<dbReference type="Proteomes" id="UP000447574">
    <property type="component" value="Unassembled WGS sequence"/>
</dbReference>
<dbReference type="EMBL" id="WIWF01000176">
    <property type="protein sequence ID" value="MQT77671.1"/>
    <property type="molecule type" value="Genomic_DNA"/>
</dbReference>
<reference evidence="2 3" key="1">
    <citation type="submission" date="2019-10" db="EMBL/GenBank/DDBJ databases">
        <title>Evaluation of single-gene subtyping targets for Pseudomonas.</title>
        <authorList>
            <person name="Reichler S.J."/>
            <person name="Orsi R.H."/>
            <person name="Wiedmann M."/>
            <person name="Martin N.H."/>
            <person name="Murphy S.I."/>
        </authorList>
    </citation>
    <scope>NUCLEOTIDE SEQUENCE [LARGE SCALE GENOMIC DNA]</scope>
    <source>
        <strain evidence="2 3">FSL R10-2932</strain>
    </source>
</reference>
<protein>
    <submittedName>
        <fullName evidence="2">AAA family ATPase</fullName>
    </submittedName>
</protein>
<dbReference type="InterPro" id="IPR050678">
    <property type="entry name" value="DNA_Partitioning_ATPase"/>
</dbReference>
<accession>A0A7X1WZJ4</accession>
<dbReference type="PANTHER" id="PTHR13696:SF96">
    <property type="entry name" value="COBQ_COBB_MIND_PARA NUCLEOTIDE BINDING DOMAIN-CONTAINING PROTEIN"/>
    <property type="match status" value="1"/>
</dbReference>